<gene>
    <name evidence="3" type="ORF">AALO_G00274990</name>
</gene>
<protein>
    <recommendedName>
        <fullName evidence="2">WKF domain-containing protein</fullName>
    </recommendedName>
</protein>
<accession>A0AAV6FI15</accession>
<dbReference type="PANTHER" id="PTHR22306">
    <property type="entry name" value="CHROMOSOME 7 OPEN READING FRAME 50"/>
    <property type="match status" value="1"/>
</dbReference>
<dbReference type="InterPro" id="IPR019327">
    <property type="entry name" value="WKF"/>
</dbReference>
<keyword evidence="4" id="KW-1185">Reference proteome</keyword>
<feature type="compositionally biased region" description="Acidic residues" evidence="1">
    <location>
        <begin position="58"/>
        <end position="71"/>
    </location>
</feature>
<name>A0AAV6FI15_9TELE</name>
<dbReference type="Pfam" id="PF10180">
    <property type="entry name" value="WKF"/>
    <property type="match status" value="1"/>
</dbReference>
<reference evidence="3" key="1">
    <citation type="submission" date="2020-10" db="EMBL/GenBank/DDBJ databases">
        <title>Chromosome-scale genome assembly of the Allis shad, Alosa alosa.</title>
        <authorList>
            <person name="Margot Z."/>
            <person name="Christophe K."/>
            <person name="Cabau C."/>
            <person name="Louis A."/>
            <person name="Berthelot C."/>
            <person name="Parey E."/>
            <person name="Roest Crollius H."/>
            <person name="Montfort J."/>
            <person name="Robinson-Rechavi M."/>
            <person name="Bucao C."/>
            <person name="Bouchez O."/>
            <person name="Gislard M."/>
            <person name="Lluch J."/>
            <person name="Milhes M."/>
            <person name="Lampietro C."/>
            <person name="Lopez Roques C."/>
            <person name="Donnadieu C."/>
            <person name="Braasch I."/>
            <person name="Desvignes T."/>
            <person name="Postlethwait J."/>
            <person name="Bobe J."/>
            <person name="Guiguen Y."/>
        </authorList>
    </citation>
    <scope>NUCLEOTIDE SEQUENCE</scope>
    <source>
        <strain evidence="3">M-15738</strain>
        <tissue evidence="3">Blood</tissue>
    </source>
</reference>
<dbReference type="EMBL" id="JADWDJ010000022">
    <property type="protein sequence ID" value="KAG5262423.1"/>
    <property type="molecule type" value="Genomic_DNA"/>
</dbReference>
<organism evidence="3 4">
    <name type="scientific">Alosa alosa</name>
    <name type="common">allis shad</name>
    <dbReference type="NCBI Taxonomy" id="278164"/>
    <lineage>
        <taxon>Eukaryota</taxon>
        <taxon>Metazoa</taxon>
        <taxon>Chordata</taxon>
        <taxon>Craniata</taxon>
        <taxon>Vertebrata</taxon>
        <taxon>Euteleostomi</taxon>
        <taxon>Actinopterygii</taxon>
        <taxon>Neopterygii</taxon>
        <taxon>Teleostei</taxon>
        <taxon>Clupei</taxon>
        <taxon>Clupeiformes</taxon>
        <taxon>Clupeoidei</taxon>
        <taxon>Clupeidae</taxon>
        <taxon>Alosa</taxon>
    </lineage>
</organism>
<evidence type="ECO:0000313" key="3">
    <source>
        <dbReference type="EMBL" id="KAG5262423.1"/>
    </source>
</evidence>
<feature type="region of interest" description="Disordered" evidence="1">
    <location>
        <begin position="1"/>
        <end position="109"/>
    </location>
</feature>
<dbReference type="AlphaFoldDB" id="A0AAV6FI15"/>
<feature type="compositionally biased region" description="Basic and acidic residues" evidence="1">
    <location>
        <begin position="87"/>
        <end position="109"/>
    </location>
</feature>
<evidence type="ECO:0000259" key="2">
    <source>
        <dbReference type="Pfam" id="PF10180"/>
    </source>
</evidence>
<dbReference type="Proteomes" id="UP000823561">
    <property type="component" value="Chromosome 22"/>
</dbReference>
<feature type="domain" description="WKF" evidence="2">
    <location>
        <begin position="116"/>
        <end position="177"/>
    </location>
</feature>
<dbReference type="PANTHER" id="PTHR22306:SF2">
    <property type="entry name" value="CHROMOSOME 7 OPEN READING FRAME 50"/>
    <property type="match status" value="1"/>
</dbReference>
<proteinExistence type="predicted"/>
<sequence>MVVKANSDASSMKKNKTMKTKGELKLKGPAKQKRKKTDNEETSETEPKTLKKQKVQAEPEEQVENLEEELTPEEKRVAERKMKKMLKKEEKMRKREEGIGEDKKEDQSKAAERALEYLNCWSEKRSEWRFKKIRQTWLLQHMYDPEKMSDASFSIMLLYLENLRGVARDVTVQKAEAMIKEDKGDPSQTADDQKRIQRALEVVRLLAVD</sequence>
<evidence type="ECO:0000313" key="4">
    <source>
        <dbReference type="Proteomes" id="UP000823561"/>
    </source>
</evidence>
<evidence type="ECO:0000256" key="1">
    <source>
        <dbReference type="SAM" id="MobiDB-lite"/>
    </source>
</evidence>
<comment type="caution">
    <text evidence="3">The sequence shown here is derived from an EMBL/GenBank/DDBJ whole genome shotgun (WGS) entry which is preliminary data.</text>
</comment>